<evidence type="ECO:0000313" key="7">
    <source>
        <dbReference type="Proteomes" id="UP000009309"/>
    </source>
</evidence>
<accession>I2GH38</accession>
<reference evidence="6 7" key="1">
    <citation type="journal article" date="2012" name="J. Bacteriol.">
        <title>Genome Sequence of the Filamentous Bacterium Fibrisoma limi BUZ 3T.</title>
        <authorList>
            <person name="Filippini M."/>
            <person name="Qi W."/>
            <person name="Jaenicke S."/>
            <person name="Goesmann A."/>
            <person name="Smits T.H."/>
            <person name="Bagheri H.C."/>
        </authorList>
    </citation>
    <scope>NUCLEOTIDE SEQUENCE [LARGE SCALE GENOMIC DNA]</scope>
    <source>
        <strain evidence="7">BUZ 3T</strain>
    </source>
</reference>
<dbReference type="GO" id="GO:0046872">
    <property type="term" value="F:metal ion binding"/>
    <property type="evidence" value="ECO:0007669"/>
    <property type="project" value="UniProtKB-KW"/>
</dbReference>
<proteinExistence type="predicted"/>
<dbReference type="STRING" id="1185876.BN8_02290"/>
<dbReference type="Gene3D" id="1.10.760.10">
    <property type="entry name" value="Cytochrome c-like domain"/>
    <property type="match status" value="1"/>
</dbReference>
<name>I2GH38_9BACT</name>
<evidence type="ECO:0000256" key="2">
    <source>
        <dbReference type="ARBA" id="ARBA00022723"/>
    </source>
</evidence>
<dbReference type="GO" id="GO:0020037">
    <property type="term" value="F:heme binding"/>
    <property type="evidence" value="ECO:0007669"/>
    <property type="project" value="InterPro"/>
</dbReference>
<dbReference type="PROSITE" id="PS51007">
    <property type="entry name" value="CYTC"/>
    <property type="match status" value="1"/>
</dbReference>
<evidence type="ECO:0000256" key="1">
    <source>
        <dbReference type="ARBA" id="ARBA00022617"/>
    </source>
</evidence>
<dbReference type="GO" id="GO:0009055">
    <property type="term" value="F:electron transfer activity"/>
    <property type="evidence" value="ECO:0007669"/>
    <property type="project" value="InterPro"/>
</dbReference>
<dbReference type="eggNOG" id="COG2010">
    <property type="taxonomic scope" value="Bacteria"/>
</dbReference>
<comment type="caution">
    <text evidence="6">The sequence shown here is derived from an EMBL/GenBank/DDBJ whole genome shotgun (WGS) entry which is preliminary data.</text>
</comment>
<dbReference type="AlphaFoldDB" id="I2GH38"/>
<evidence type="ECO:0000256" key="3">
    <source>
        <dbReference type="ARBA" id="ARBA00023004"/>
    </source>
</evidence>
<keyword evidence="3 4" id="KW-0408">Iron</keyword>
<dbReference type="Pfam" id="PF00034">
    <property type="entry name" value="Cytochrom_C"/>
    <property type="match status" value="1"/>
</dbReference>
<evidence type="ECO:0000256" key="4">
    <source>
        <dbReference type="PROSITE-ProRule" id="PRU00433"/>
    </source>
</evidence>
<keyword evidence="2 4" id="KW-0479">Metal-binding</keyword>
<dbReference type="RefSeq" id="WP_009281797.1">
    <property type="nucleotide sequence ID" value="NZ_CAIT01000006.1"/>
</dbReference>
<feature type="domain" description="Cytochrome c" evidence="5">
    <location>
        <begin position="62"/>
        <end position="156"/>
    </location>
</feature>
<evidence type="ECO:0000259" key="5">
    <source>
        <dbReference type="PROSITE" id="PS51007"/>
    </source>
</evidence>
<organism evidence="6 7">
    <name type="scientific">Fibrisoma limi BUZ 3</name>
    <dbReference type="NCBI Taxonomy" id="1185876"/>
    <lineage>
        <taxon>Bacteria</taxon>
        <taxon>Pseudomonadati</taxon>
        <taxon>Bacteroidota</taxon>
        <taxon>Cytophagia</taxon>
        <taxon>Cytophagales</taxon>
        <taxon>Spirosomataceae</taxon>
        <taxon>Fibrisoma</taxon>
    </lineage>
</organism>
<sequence>MLPTSYIRPLTMALASLIGLVTLCIILLLSSAFLYPAESSPAAVTQQAGGPASAVKPVALTEQQTKGKELFTNNCAQCHAVTEEVVVGPGLKGVKARTPGEAWLINWIRNSQAVVASGDPYAVQVYNKYNKIPMSNFPNLTDENIKAILAYVDPAGAAN</sequence>
<dbReference type="InterPro" id="IPR009056">
    <property type="entry name" value="Cyt_c-like_dom"/>
</dbReference>
<keyword evidence="7" id="KW-1185">Reference proteome</keyword>
<dbReference type="SUPFAM" id="SSF46626">
    <property type="entry name" value="Cytochrome c"/>
    <property type="match status" value="1"/>
</dbReference>
<evidence type="ECO:0000313" key="6">
    <source>
        <dbReference type="EMBL" id="CCH53213.1"/>
    </source>
</evidence>
<dbReference type="Proteomes" id="UP000009309">
    <property type="component" value="Unassembled WGS sequence"/>
</dbReference>
<dbReference type="EMBL" id="CAIT01000006">
    <property type="protein sequence ID" value="CCH53213.1"/>
    <property type="molecule type" value="Genomic_DNA"/>
</dbReference>
<gene>
    <name evidence="6" type="ORF">BN8_02290</name>
</gene>
<keyword evidence="1 4" id="KW-0349">Heme</keyword>
<dbReference type="InterPro" id="IPR036909">
    <property type="entry name" value="Cyt_c-like_dom_sf"/>
</dbReference>
<protein>
    <submittedName>
        <fullName evidence="6">Cytochrome c class I</fullName>
    </submittedName>
</protein>